<evidence type="ECO:0000313" key="2">
    <source>
        <dbReference type="EMBL" id="MFD0927519.1"/>
    </source>
</evidence>
<protein>
    <submittedName>
        <fullName evidence="2">Uncharacterized protein</fullName>
    </submittedName>
</protein>
<organism evidence="2 3">
    <name type="scientific">Williamsia deligens</name>
    <dbReference type="NCBI Taxonomy" id="321325"/>
    <lineage>
        <taxon>Bacteria</taxon>
        <taxon>Bacillati</taxon>
        <taxon>Actinomycetota</taxon>
        <taxon>Actinomycetes</taxon>
        <taxon>Mycobacteriales</taxon>
        <taxon>Nocardiaceae</taxon>
        <taxon>Williamsia</taxon>
    </lineage>
</organism>
<dbReference type="Proteomes" id="UP001597068">
    <property type="component" value="Unassembled WGS sequence"/>
</dbReference>
<name>A0ABW3GAA8_9NOCA</name>
<proteinExistence type="predicted"/>
<feature type="signal peptide" evidence="1">
    <location>
        <begin position="1"/>
        <end position="27"/>
    </location>
</feature>
<reference evidence="3" key="1">
    <citation type="journal article" date="2019" name="Int. J. Syst. Evol. Microbiol.">
        <title>The Global Catalogue of Microorganisms (GCM) 10K type strain sequencing project: providing services to taxonomists for standard genome sequencing and annotation.</title>
        <authorList>
            <consortium name="The Broad Institute Genomics Platform"/>
            <consortium name="The Broad Institute Genome Sequencing Center for Infectious Disease"/>
            <person name="Wu L."/>
            <person name="Ma J."/>
        </authorList>
    </citation>
    <scope>NUCLEOTIDE SEQUENCE [LARGE SCALE GENOMIC DNA]</scope>
    <source>
        <strain evidence="3">CCUG 50873</strain>
    </source>
</reference>
<comment type="caution">
    <text evidence="2">The sequence shown here is derived from an EMBL/GenBank/DDBJ whole genome shotgun (WGS) entry which is preliminary data.</text>
</comment>
<gene>
    <name evidence="2" type="ORF">ACFQ04_17395</name>
</gene>
<keyword evidence="1" id="KW-0732">Signal</keyword>
<evidence type="ECO:0000256" key="1">
    <source>
        <dbReference type="SAM" id="SignalP"/>
    </source>
</evidence>
<sequence length="124" mass="12706">MSRIVATACAALAVATGLTAGISTASAAPLVADLAVYRLPTVAGQDCTLGVTNNGPDTVEVLLSPAYPIEKGYYRQLGTLAAGQSTSTSFTSCGGQASYHPDFLYVSGASRDPNPLNNVFLLHL</sequence>
<feature type="chain" id="PRO_5047541081" evidence="1">
    <location>
        <begin position="28"/>
        <end position="124"/>
    </location>
</feature>
<accession>A0ABW3GAA8</accession>
<evidence type="ECO:0000313" key="3">
    <source>
        <dbReference type="Proteomes" id="UP001597068"/>
    </source>
</evidence>
<keyword evidence="3" id="KW-1185">Reference proteome</keyword>
<dbReference type="EMBL" id="JBHTIL010000006">
    <property type="protein sequence ID" value="MFD0927519.1"/>
    <property type="molecule type" value="Genomic_DNA"/>
</dbReference>
<dbReference type="RefSeq" id="WP_253648932.1">
    <property type="nucleotide sequence ID" value="NZ_BAAAMO010000001.1"/>
</dbReference>